<dbReference type="PANTHER" id="PTHR22911">
    <property type="entry name" value="ACYL-MALONYL CONDENSING ENZYME-RELATED"/>
    <property type="match status" value="1"/>
</dbReference>
<proteinExistence type="inferred from homology"/>
<feature type="domain" description="EamA" evidence="4">
    <location>
        <begin position="44"/>
        <end position="179"/>
    </location>
</feature>
<evidence type="ECO:0000256" key="2">
    <source>
        <dbReference type="SAM" id="MobiDB-lite"/>
    </source>
</evidence>
<feature type="compositionally biased region" description="Basic and acidic residues" evidence="2">
    <location>
        <begin position="354"/>
        <end position="364"/>
    </location>
</feature>
<keyword evidence="3" id="KW-0812">Transmembrane</keyword>
<dbReference type="Proteomes" id="UP000618382">
    <property type="component" value="Unassembled WGS sequence"/>
</dbReference>
<keyword evidence="6" id="KW-1185">Reference proteome</keyword>
<feature type="transmembrane region" description="Helical" evidence="3">
    <location>
        <begin position="191"/>
        <end position="208"/>
    </location>
</feature>
<evidence type="ECO:0000313" key="6">
    <source>
        <dbReference type="Proteomes" id="UP000618382"/>
    </source>
</evidence>
<feature type="transmembrane region" description="Helical" evidence="3">
    <location>
        <begin position="259"/>
        <end position="277"/>
    </location>
</feature>
<keyword evidence="3" id="KW-0472">Membrane</keyword>
<comment type="similarity">
    <text evidence="1">Belongs to the EamA transporter family.</text>
</comment>
<accession>A0ABQ4DCU8</accession>
<comment type="caution">
    <text evidence="5">The sequence shown here is derived from an EMBL/GenBank/DDBJ whole genome shotgun (WGS) entry which is preliminary data.</text>
</comment>
<feature type="region of interest" description="Disordered" evidence="2">
    <location>
        <begin position="342"/>
        <end position="375"/>
    </location>
</feature>
<name>A0ABQ4DCU8_9CELL</name>
<dbReference type="InterPro" id="IPR000620">
    <property type="entry name" value="EamA_dom"/>
</dbReference>
<dbReference type="InterPro" id="IPR037185">
    <property type="entry name" value="EmrE-like"/>
</dbReference>
<protein>
    <recommendedName>
        <fullName evidence="4">EamA domain-containing protein</fullName>
    </recommendedName>
</protein>
<evidence type="ECO:0000313" key="5">
    <source>
        <dbReference type="EMBL" id="GIG33534.1"/>
    </source>
</evidence>
<feature type="transmembrane region" description="Helical" evidence="3">
    <location>
        <begin position="134"/>
        <end position="153"/>
    </location>
</feature>
<keyword evidence="3" id="KW-1133">Transmembrane helix</keyword>
<feature type="domain" description="EamA" evidence="4">
    <location>
        <begin position="191"/>
        <end position="331"/>
    </location>
</feature>
<dbReference type="SUPFAM" id="SSF103481">
    <property type="entry name" value="Multidrug resistance efflux transporter EmrE"/>
    <property type="match status" value="2"/>
</dbReference>
<reference evidence="5 6" key="1">
    <citation type="submission" date="2021-01" db="EMBL/GenBank/DDBJ databases">
        <title>Whole genome shotgun sequence of Cellulomonas oligotrophica NBRC 109435.</title>
        <authorList>
            <person name="Komaki H."/>
            <person name="Tamura T."/>
        </authorList>
    </citation>
    <scope>NUCLEOTIDE SEQUENCE [LARGE SCALE GENOMIC DNA]</scope>
    <source>
        <strain evidence="5 6">NBRC 109435</strain>
    </source>
</reference>
<evidence type="ECO:0000259" key="4">
    <source>
        <dbReference type="Pfam" id="PF00892"/>
    </source>
</evidence>
<organism evidence="5 6">
    <name type="scientific">Cellulomonas oligotrophica</name>
    <dbReference type="NCBI Taxonomy" id="931536"/>
    <lineage>
        <taxon>Bacteria</taxon>
        <taxon>Bacillati</taxon>
        <taxon>Actinomycetota</taxon>
        <taxon>Actinomycetes</taxon>
        <taxon>Micrococcales</taxon>
        <taxon>Cellulomonadaceae</taxon>
        <taxon>Cellulomonas</taxon>
    </lineage>
</organism>
<feature type="transmembrane region" description="Helical" evidence="3">
    <location>
        <begin position="165"/>
        <end position="185"/>
    </location>
</feature>
<dbReference type="Pfam" id="PF00892">
    <property type="entry name" value="EamA"/>
    <property type="match status" value="2"/>
</dbReference>
<feature type="transmembrane region" description="Helical" evidence="3">
    <location>
        <begin position="44"/>
        <end position="63"/>
    </location>
</feature>
<feature type="transmembrane region" description="Helical" evidence="3">
    <location>
        <begin position="314"/>
        <end position="331"/>
    </location>
</feature>
<feature type="transmembrane region" description="Helical" evidence="3">
    <location>
        <begin position="220"/>
        <end position="239"/>
    </location>
</feature>
<gene>
    <name evidence="5" type="ORF">Col01nite_26930</name>
</gene>
<dbReference type="EMBL" id="BONN01000008">
    <property type="protein sequence ID" value="GIG33534.1"/>
    <property type="molecule type" value="Genomic_DNA"/>
</dbReference>
<feature type="transmembrane region" description="Helical" evidence="3">
    <location>
        <begin position="75"/>
        <end position="96"/>
    </location>
</feature>
<feature type="transmembrane region" description="Helical" evidence="3">
    <location>
        <begin position="108"/>
        <end position="128"/>
    </location>
</feature>
<sequence>MSIRASDSWQPVIPAASAPCHPVARARGPAPWSVHVPQTGARGAGVLAGLVAALAFSTSGPVVKPLLLAGWSPGAAIGVRLTVGAVLLAGPALLALRGRWSLLAHEWRTVVGFGLLGVAGASTMYFLAVDRLPVAVALLVEYTGPLLLVALGWARSRRAPSRTTLVGAALATGGLVLVLDVTGSLDLDPVGLLFALGAAVGNAAYFAITARPTALPPVTLAGAGMVVGAAAVGVVAAVGVLPVEAPDVRVAFLGAQVHWLVPLLVVGAVPTAFAYGVSAVSVRLLGERVASFLALSEVLFAVLLAWVLIGEAPLPVQLVGAGLVVAGVAAVRRGADRDVLTGAAPAPGGAAGGDGRDAPADRAPVHATRPTHARG</sequence>
<evidence type="ECO:0000256" key="3">
    <source>
        <dbReference type="SAM" id="Phobius"/>
    </source>
</evidence>
<feature type="transmembrane region" description="Helical" evidence="3">
    <location>
        <begin position="289"/>
        <end position="308"/>
    </location>
</feature>
<evidence type="ECO:0000256" key="1">
    <source>
        <dbReference type="ARBA" id="ARBA00007362"/>
    </source>
</evidence>
<dbReference type="PANTHER" id="PTHR22911:SF79">
    <property type="entry name" value="MOBA-LIKE NTP TRANSFERASE DOMAIN-CONTAINING PROTEIN"/>
    <property type="match status" value="1"/>
</dbReference>